<dbReference type="NCBIfam" id="TIGR00369">
    <property type="entry name" value="unchar_dom_1"/>
    <property type="match status" value="1"/>
</dbReference>
<name>A0A840A9K6_9PROT</name>
<feature type="domain" description="Thioesterase" evidence="3">
    <location>
        <begin position="46"/>
        <end position="125"/>
    </location>
</feature>
<proteinExistence type="inferred from homology"/>
<evidence type="ECO:0000313" key="4">
    <source>
        <dbReference type="EMBL" id="MBB3897196.1"/>
    </source>
</evidence>
<sequence length="152" mass="16201">MDLPEHFRAQAHSPFHDLLGIEIILWEEGLARLRCIPGPMHGNRSGIVHGGVMLALLDQANAFAGLFCPAPGRKRHAVTLDLDTRFTGQGRLGVPLIAEGRLVTAGRNVFFARGEVRDEGGTLVAFGASTHRYRAGSHALEGVPAMGADGDA</sequence>
<dbReference type="RefSeq" id="WP_184382127.1">
    <property type="nucleotide sequence ID" value="NZ_JACIDJ010000001.1"/>
</dbReference>
<organism evidence="4 5">
    <name type="scientific">Roseococcus suduntuyensis</name>
    <dbReference type="NCBI Taxonomy" id="455361"/>
    <lineage>
        <taxon>Bacteria</taxon>
        <taxon>Pseudomonadati</taxon>
        <taxon>Pseudomonadota</taxon>
        <taxon>Alphaproteobacteria</taxon>
        <taxon>Acetobacterales</taxon>
        <taxon>Roseomonadaceae</taxon>
        <taxon>Roseococcus</taxon>
    </lineage>
</organism>
<dbReference type="PANTHER" id="PTHR21660">
    <property type="entry name" value="THIOESTERASE SUPERFAMILY MEMBER-RELATED"/>
    <property type="match status" value="1"/>
</dbReference>
<dbReference type="GO" id="GO:0047617">
    <property type="term" value="F:fatty acyl-CoA hydrolase activity"/>
    <property type="evidence" value="ECO:0007669"/>
    <property type="project" value="InterPro"/>
</dbReference>
<dbReference type="PANTHER" id="PTHR21660:SF1">
    <property type="entry name" value="ACYL-COENZYME A THIOESTERASE 13"/>
    <property type="match status" value="1"/>
</dbReference>
<evidence type="ECO:0000256" key="1">
    <source>
        <dbReference type="ARBA" id="ARBA00008324"/>
    </source>
</evidence>
<keyword evidence="2" id="KW-0378">Hydrolase</keyword>
<keyword evidence="5" id="KW-1185">Reference proteome</keyword>
<reference evidence="4 5" key="1">
    <citation type="submission" date="2020-08" db="EMBL/GenBank/DDBJ databases">
        <title>Genomic Encyclopedia of Type Strains, Phase IV (KMG-IV): sequencing the most valuable type-strain genomes for metagenomic binning, comparative biology and taxonomic classification.</title>
        <authorList>
            <person name="Goeker M."/>
        </authorList>
    </citation>
    <scope>NUCLEOTIDE SEQUENCE [LARGE SCALE GENOMIC DNA]</scope>
    <source>
        <strain evidence="4 5">DSM 19979</strain>
    </source>
</reference>
<evidence type="ECO:0000259" key="3">
    <source>
        <dbReference type="Pfam" id="PF03061"/>
    </source>
</evidence>
<dbReference type="InterPro" id="IPR039298">
    <property type="entry name" value="ACOT13"/>
</dbReference>
<evidence type="ECO:0000256" key="2">
    <source>
        <dbReference type="ARBA" id="ARBA00022801"/>
    </source>
</evidence>
<dbReference type="Gene3D" id="3.10.129.10">
    <property type="entry name" value="Hotdog Thioesterase"/>
    <property type="match status" value="1"/>
</dbReference>
<dbReference type="InterPro" id="IPR006683">
    <property type="entry name" value="Thioestr_dom"/>
</dbReference>
<dbReference type="EMBL" id="JACIDJ010000001">
    <property type="protein sequence ID" value="MBB3897196.1"/>
    <property type="molecule type" value="Genomic_DNA"/>
</dbReference>
<comment type="caution">
    <text evidence="4">The sequence shown here is derived from an EMBL/GenBank/DDBJ whole genome shotgun (WGS) entry which is preliminary data.</text>
</comment>
<evidence type="ECO:0000313" key="5">
    <source>
        <dbReference type="Proteomes" id="UP000553193"/>
    </source>
</evidence>
<dbReference type="InterPro" id="IPR003736">
    <property type="entry name" value="PAAI_dom"/>
</dbReference>
<dbReference type="CDD" id="cd03443">
    <property type="entry name" value="PaaI_thioesterase"/>
    <property type="match status" value="1"/>
</dbReference>
<dbReference type="SUPFAM" id="SSF54637">
    <property type="entry name" value="Thioesterase/thiol ester dehydrase-isomerase"/>
    <property type="match status" value="1"/>
</dbReference>
<dbReference type="AlphaFoldDB" id="A0A840A9K6"/>
<comment type="similarity">
    <text evidence="1">Belongs to the thioesterase PaaI family.</text>
</comment>
<gene>
    <name evidence="4" type="ORF">GGQ83_000622</name>
</gene>
<dbReference type="Proteomes" id="UP000553193">
    <property type="component" value="Unassembled WGS sequence"/>
</dbReference>
<dbReference type="Pfam" id="PF03061">
    <property type="entry name" value="4HBT"/>
    <property type="match status" value="1"/>
</dbReference>
<protein>
    <submittedName>
        <fullName evidence="4">Uncharacterized protein (TIGR00369 family)</fullName>
    </submittedName>
</protein>
<accession>A0A840A9K6</accession>
<dbReference type="InterPro" id="IPR029069">
    <property type="entry name" value="HotDog_dom_sf"/>
</dbReference>